<accession>A0ABQ5IMI7</accession>
<sequence>MAVASRKLGALVLVAVLCLSLPTGCLSSQQAAALFVFGDSCFDPAEYASLPFIPAYLEPNNDFTHGANFASAGAGALIDSHAGFAVGLQTQLRYFGDLVNHYRQNLGDIKSRQLLSDAVYLLSCGGNDYQSPYYPYTQEQYVDIVIGNMTNFIKGIYEKGGRKFGIVTVPHMNETFPWGRMKNPIVPGDLDDEESTSGFVFMMGFRSNKDHGQLPKREHIAAALCAYVSAFGLEEF</sequence>
<dbReference type="InterPro" id="IPR044552">
    <property type="entry name" value="GLIP1-5/GLL25"/>
</dbReference>
<gene>
    <name evidence="4" type="ORF">Tco_1111759</name>
</gene>
<proteinExistence type="inferred from homology"/>
<evidence type="ECO:0000256" key="3">
    <source>
        <dbReference type="SAM" id="SignalP"/>
    </source>
</evidence>
<dbReference type="Proteomes" id="UP001151760">
    <property type="component" value="Unassembled WGS sequence"/>
</dbReference>
<dbReference type="Pfam" id="PF00657">
    <property type="entry name" value="Lipase_GDSL"/>
    <property type="match status" value="1"/>
</dbReference>
<evidence type="ECO:0000256" key="1">
    <source>
        <dbReference type="ARBA" id="ARBA00008668"/>
    </source>
</evidence>
<organism evidence="4 5">
    <name type="scientific">Tanacetum coccineum</name>
    <dbReference type="NCBI Taxonomy" id="301880"/>
    <lineage>
        <taxon>Eukaryota</taxon>
        <taxon>Viridiplantae</taxon>
        <taxon>Streptophyta</taxon>
        <taxon>Embryophyta</taxon>
        <taxon>Tracheophyta</taxon>
        <taxon>Spermatophyta</taxon>
        <taxon>Magnoliopsida</taxon>
        <taxon>eudicotyledons</taxon>
        <taxon>Gunneridae</taxon>
        <taxon>Pentapetalae</taxon>
        <taxon>asterids</taxon>
        <taxon>campanulids</taxon>
        <taxon>Asterales</taxon>
        <taxon>Asteraceae</taxon>
        <taxon>Asteroideae</taxon>
        <taxon>Anthemideae</taxon>
        <taxon>Anthemidinae</taxon>
        <taxon>Tanacetum</taxon>
    </lineage>
</organism>
<keyword evidence="5" id="KW-1185">Reference proteome</keyword>
<keyword evidence="2 3" id="KW-0732">Signal</keyword>
<name>A0ABQ5IMI7_9ASTR</name>
<dbReference type="InterPro" id="IPR036514">
    <property type="entry name" value="SGNH_hydro_sf"/>
</dbReference>
<dbReference type="Gene3D" id="3.40.50.1110">
    <property type="entry name" value="SGNH hydrolase"/>
    <property type="match status" value="1"/>
</dbReference>
<comment type="caution">
    <text evidence="4">The sequence shown here is derived from an EMBL/GenBank/DDBJ whole genome shotgun (WGS) entry which is preliminary data.</text>
</comment>
<feature type="chain" id="PRO_5045874286" evidence="3">
    <location>
        <begin position="28"/>
        <end position="236"/>
    </location>
</feature>
<evidence type="ECO:0000313" key="4">
    <source>
        <dbReference type="EMBL" id="GJU01421.1"/>
    </source>
</evidence>
<evidence type="ECO:0000256" key="2">
    <source>
        <dbReference type="ARBA" id="ARBA00022729"/>
    </source>
</evidence>
<dbReference type="PANTHER" id="PTHR45966:SF1">
    <property type="entry name" value="GDSL ESTERASE_LIPASE 1-RELATED"/>
    <property type="match status" value="1"/>
</dbReference>
<comment type="similarity">
    <text evidence="1">Belongs to the 'GDSL' lipolytic enzyme family.</text>
</comment>
<protein>
    <submittedName>
        <fullName evidence="4">GDSL esterase/lipase 1-like protein</fullName>
    </submittedName>
</protein>
<dbReference type="EMBL" id="BQNB010020962">
    <property type="protein sequence ID" value="GJU01421.1"/>
    <property type="molecule type" value="Genomic_DNA"/>
</dbReference>
<dbReference type="InterPro" id="IPR001087">
    <property type="entry name" value="GDSL"/>
</dbReference>
<feature type="signal peptide" evidence="3">
    <location>
        <begin position="1"/>
        <end position="27"/>
    </location>
</feature>
<reference evidence="4" key="1">
    <citation type="journal article" date="2022" name="Int. J. Mol. Sci.">
        <title>Draft Genome of Tanacetum Coccineum: Genomic Comparison of Closely Related Tanacetum-Family Plants.</title>
        <authorList>
            <person name="Yamashiro T."/>
            <person name="Shiraishi A."/>
            <person name="Nakayama K."/>
            <person name="Satake H."/>
        </authorList>
    </citation>
    <scope>NUCLEOTIDE SEQUENCE</scope>
</reference>
<evidence type="ECO:0000313" key="5">
    <source>
        <dbReference type="Proteomes" id="UP001151760"/>
    </source>
</evidence>
<reference evidence="4" key="2">
    <citation type="submission" date="2022-01" db="EMBL/GenBank/DDBJ databases">
        <authorList>
            <person name="Yamashiro T."/>
            <person name="Shiraishi A."/>
            <person name="Satake H."/>
            <person name="Nakayama K."/>
        </authorList>
    </citation>
    <scope>NUCLEOTIDE SEQUENCE</scope>
</reference>
<dbReference type="PANTHER" id="PTHR45966">
    <property type="entry name" value="GDSL-LIKE LIPASE/ACYLHYDROLASE"/>
    <property type="match status" value="1"/>
</dbReference>